<gene>
    <name evidence="3" type="ORF">DES47_101221</name>
</gene>
<sequence length="268" mass="29142">MNDLLIALGLLSWKPLLGALVMPPVPFVLLTLIGAALLRRRPFAGWAGVIVGCLGVWLMGTGAVGGALTERLEAQHPAVGPEQLSWLRQQPKTAIIVLGAGRILLAPEYGETDLRPMTHERLRYGIWLSRKSGLPLGYSGGLAHGAEPGHSEAQIAARLAEDVYRHPLRWTEDRSRDTNENAIRTLELLAPQGIERIVVVTHGYHMPRAIAAFERAKQRAGSAVAIQAAPMGLHVQRGLRPGDWLPSRGGYTLTLLALHEMLGRWMGA</sequence>
<dbReference type="AlphaFoldDB" id="A0A4V3CTU4"/>
<evidence type="ECO:0000259" key="2">
    <source>
        <dbReference type="Pfam" id="PF02698"/>
    </source>
</evidence>
<feature type="domain" description="DUF218" evidence="2">
    <location>
        <begin position="94"/>
        <end position="263"/>
    </location>
</feature>
<dbReference type="InterPro" id="IPR014729">
    <property type="entry name" value="Rossmann-like_a/b/a_fold"/>
</dbReference>
<evidence type="ECO:0000313" key="4">
    <source>
        <dbReference type="Proteomes" id="UP000295361"/>
    </source>
</evidence>
<dbReference type="Proteomes" id="UP000295361">
    <property type="component" value="Unassembled WGS sequence"/>
</dbReference>
<dbReference type="InterPro" id="IPR051599">
    <property type="entry name" value="Cell_Envelope_Assoc"/>
</dbReference>
<reference evidence="3 4" key="1">
    <citation type="submission" date="2019-03" db="EMBL/GenBank/DDBJ databases">
        <title>Genomic Encyclopedia of Type Strains, Phase IV (KMG-IV): sequencing the most valuable type-strain genomes for metagenomic binning, comparative biology and taxonomic classification.</title>
        <authorList>
            <person name="Goeker M."/>
        </authorList>
    </citation>
    <scope>NUCLEOTIDE SEQUENCE [LARGE SCALE GENOMIC DNA]</scope>
    <source>
        <strain evidence="3 4">DSM 16998</strain>
    </source>
</reference>
<dbReference type="InParanoid" id="A0A4V3CTU4"/>
<dbReference type="RefSeq" id="WP_133698821.1">
    <property type="nucleotide sequence ID" value="NZ_SNXS01000001.1"/>
</dbReference>
<protein>
    <submittedName>
        <fullName evidence="3">Uncharacterized SAM-binding protein YcdF (DUF218 family)</fullName>
    </submittedName>
</protein>
<dbReference type="GO" id="GO:0005886">
    <property type="term" value="C:plasma membrane"/>
    <property type="evidence" value="ECO:0007669"/>
    <property type="project" value="TreeGrafter"/>
</dbReference>
<keyword evidence="1" id="KW-0812">Transmembrane</keyword>
<dbReference type="GO" id="GO:0000270">
    <property type="term" value="P:peptidoglycan metabolic process"/>
    <property type="evidence" value="ECO:0007669"/>
    <property type="project" value="TreeGrafter"/>
</dbReference>
<dbReference type="GO" id="GO:0043164">
    <property type="term" value="P:Gram-negative-bacterium-type cell wall biogenesis"/>
    <property type="evidence" value="ECO:0007669"/>
    <property type="project" value="TreeGrafter"/>
</dbReference>
<feature type="transmembrane region" description="Helical" evidence="1">
    <location>
        <begin position="45"/>
        <end position="68"/>
    </location>
</feature>
<keyword evidence="4" id="KW-1185">Reference proteome</keyword>
<dbReference type="OrthoDB" id="9809813at2"/>
<dbReference type="Pfam" id="PF02698">
    <property type="entry name" value="DUF218"/>
    <property type="match status" value="1"/>
</dbReference>
<evidence type="ECO:0000313" key="3">
    <source>
        <dbReference type="EMBL" id="TDP74168.1"/>
    </source>
</evidence>
<dbReference type="PANTHER" id="PTHR30336">
    <property type="entry name" value="INNER MEMBRANE PROTEIN, PROBABLE PERMEASE"/>
    <property type="match status" value="1"/>
</dbReference>
<dbReference type="PANTHER" id="PTHR30336:SF4">
    <property type="entry name" value="ENVELOPE BIOGENESIS FACTOR ELYC"/>
    <property type="match status" value="1"/>
</dbReference>
<dbReference type="Gene3D" id="3.40.50.620">
    <property type="entry name" value="HUPs"/>
    <property type="match status" value="1"/>
</dbReference>
<feature type="transmembrane region" description="Helical" evidence="1">
    <location>
        <begin position="20"/>
        <end position="38"/>
    </location>
</feature>
<evidence type="ECO:0000256" key="1">
    <source>
        <dbReference type="SAM" id="Phobius"/>
    </source>
</evidence>
<dbReference type="InterPro" id="IPR003848">
    <property type="entry name" value="DUF218"/>
</dbReference>
<keyword evidence="1" id="KW-1133">Transmembrane helix</keyword>
<dbReference type="EMBL" id="SNXS01000001">
    <property type="protein sequence ID" value="TDP74168.1"/>
    <property type="molecule type" value="Genomic_DNA"/>
</dbReference>
<comment type="caution">
    <text evidence="3">The sequence shown here is derived from an EMBL/GenBank/DDBJ whole genome shotgun (WGS) entry which is preliminary data.</text>
</comment>
<name>A0A4V3CTU4_9BURK</name>
<accession>A0A4V3CTU4</accession>
<dbReference type="CDD" id="cd06259">
    <property type="entry name" value="YdcF-like"/>
    <property type="match status" value="1"/>
</dbReference>
<organism evidence="3 4">
    <name type="scientific">Roseateles toxinivorans</name>
    <dbReference type="NCBI Taxonomy" id="270368"/>
    <lineage>
        <taxon>Bacteria</taxon>
        <taxon>Pseudomonadati</taxon>
        <taxon>Pseudomonadota</taxon>
        <taxon>Betaproteobacteria</taxon>
        <taxon>Burkholderiales</taxon>
        <taxon>Sphaerotilaceae</taxon>
        <taxon>Roseateles</taxon>
    </lineage>
</organism>
<proteinExistence type="predicted"/>
<keyword evidence="1" id="KW-0472">Membrane</keyword>